<sequence>MKILGTHSEAYDPTGLGRFDLNAVNNIRNASKAGLGTEVFMTPQIRSSKRGSQQFRELYDGLRRGSIVVRTVWLQVTSPVNWDSNSQTNIYFLNDIITAAKSVGVTIGFYTNIYDWQQITKGAWVQGAMLWYWNVNGGGPQGETPANFNDFRPFGKFTKPIVKQFGQVVTVCGVTVNRDVYTLSRSKPTITVSSKASGEVTGNFGGEPLTGLLTTE</sequence>
<keyword evidence="2" id="KW-1185">Reference proteome</keyword>
<dbReference type="EMBL" id="KE125000">
    <property type="protein sequence ID" value="EPB73219.1"/>
    <property type="molecule type" value="Genomic_DNA"/>
</dbReference>
<proteinExistence type="predicted"/>
<gene>
    <name evidence="1" type="ORF">ANCCEY_07680</name>
</gene>
<evidence type="ECO:0000313" key="1">
    <source>
        <dbReference type="EMBL" id="EPB73219.1"/>
    </source>
</evidence>
<dbReference type="GO" id="GO:0007165">
    <property type="term" value="P:signal transduction"/>
    <property type="evidence" value="ECO:0007669"/>
    <property type="project" value="TreeGrafter"/>
</dbReference>
<dbReference type="Gene3D" id="3.20.20.80">
    <property type="entry name" value="Glycosidases"/>
    <property type="match status" value="1"/>
</dbReference>
<dbReference type="GO" id="GO:0045087">
    <property type="term" value="P:innate immune response"/>
    <property type="evidence" value="ECO:0007669"/>
    <property type="project" value="TreeGrafter"/>
</dbReference>
<dbReference type="Proteomes" id="UP000054495">
    <property type="component" value="Unassembled WGS sequence"/>
</dbReference>
<organism evidence="1 2">
    <name type="scientific">Ancylostoma ceylanicum</name>
    <dbReference type="NCBI Taxonomy" id="53326"/>
    <lineage>
        <taxon>Eukaryota</taxon>
        <taxon>Metazoa</taxon>
        <taxon>Ecdysozoa</taxon>
        <taxon>Nematoda</taxon>
        <taxon>Chromadorea</taxon>
        <taxon>Rhabditida</taxon>
        <taxon>Rhabditina</taxon>
        <taxon>Rhabditomorpha</taxon>
        <taxon>Strongyloidea</taxon>
        <taxon>Ancylostomatidae</taxon>
        <taxon>Ancylostomatinae</taxon>
        <taxon>Ancylostoma</taxon>
    </lineage>
</organism>
<protein>
    <recommendedName>
        <fullName evidence="3">Lysozyme</fullName>
    </recommendedName>
</protein>
<accession>A0A0D6LMX6</accession>
<dbReference type="AlphaFoldDB" id="A0A0D6LMX6"/>
<evidence type="ECO:0008006" key="3">
    <source>
        <dbReference type="Google" id="ProtNLM"/>
    </source>
</evidence>
<reference evidence="1 2" key="1">
    <citation type="submission" date="2013-05" db="EMBL/GenBank/DDBJ databases">
        <title>Draft genome of the parasitic nematode Anyclostoma ceylanicum.</title>
        <authorList>
            <person name="Mitreva M."/>
        </authorList>
    </citation>
    <scope>NUCLEOTIDE SEQUENCE [LARGE SCALE GENOMIC DNA]</scope>
</reference>
<evidence type="ECO:0000313" key="2">
    <source>
        <dbReference type="Proteomes" id="UP000054495"/>
    </source>
</evidence>
<dbReference type="SUPFAM" id="SSF51445">
    <property type="entry name" value="(Trans)glycosidases"/>
    <property type="match status" value="1"/>
</dbReference>
<dbReference type="InterPro" id="IPR017853">
    <property type="entry name" value="GH"/>
</dbReference>
<name>A0A0D6LMX6_9BILA</name>
<dbReference type="PANTHER" id="PTHR23208:SF36">
    <property type="entry name" value="LYSOZYME-RELATED"/>
    <property type="match status" value="1"/>
</dbReference>
<dbReference type="InterPro" id="IPR051595">
    <property type="entry name" value="GH25_Enzymes"/>
</dbReference>
<dbReference type="PANTHER" id="PTHR23208">
    <property type="entry name" value="LYSOZYME PROTEIN"/>
    <property type="match status" value="1"/>
</dbReference>